<protein>
    <submittedName>
        <fullName evidence="1">Uncharacterized protein</fullName>
    </submittedName>
</protein>
<accession>A0AAD8HX28</accession>
<keyword evidence="2" id="KW-1185">Reference proteome</keyword>
<reference evidence="1" key="1">
    <citation type="submission" date="2023-02" db="EMBL/GenBank/DDBJ databases">
        <title>Genome of toxic invasive species Heracleum sosnowskyi carries increased number of genes despite the absence of recent whole-genome duplications.</title>
        <authorList>
            <person name="Schelkunov M."/>
            <person name="Shtratnikova V."/>
            <person name="Makarenko M."/>
            <person name="Klepikova A."/>
            <person name="Omelchenko D."/>
            <person name="Novikova G."/>
            <person name="Obukhova E."/>
            <person name="Bogdanov V."/>
            <person name="Penin A."/>
            <person name="Logacheva M."/>
        </authorList>
    </citation>
    <scope>NUCLEOTIDE SEQUENCE</scope>
    <source>
        <strain evidence="1">Hsosn_3</strain>
        <tissue evidence="1">Leaf</tissue>
    </source>
</reference>
<organism evidence="1 2">
    <name type="scientific">Heracleum sosnowskyi</name>
    <dbReference type="NCBI Taxonomy" id="360622"/>
    <lineage>
        <taxon>Eukaryota</taxon>
        <taxon>Viridiplantae</taxon>
        <taxon>Streptophyta</taxon>
        <taxon>Embryophyta</taxon>
        <taxon>Tracheophyta</taxon>
        <taxon>Spermatophyta</taxon>
        <taxon>Magnoliopsida</taxon>
        <taxon>eudicotyledons</taxon>
        <taxon>Gunneridae</taxon>
        <taxon>Pentapetalae</taxon>
        <taxon>asterids</taxon>
        <taxon>campanulids</taxon>
        <taxon>Apiales</taxon>
        <taxon>Apiaceae</taxon>
        <taxon>Apioideae</taxon>
        <taxon>apioid superclade</taxon>
        <taxon>Tordylieae</taxon>
        <taxon>Tordyliinae</taxon>
        <taxon>Heracleum</taxon>
    </lineage>
</organism>
<evidence type="ECO:0000313" key="2">
    <source>
        <dbReference type="Proteomes" id="UP001237642"/>
    </source>
</evidence>
<name>A0AAD8HX28_9APIA</name>
<dbReference type="EMBL" id="JAUIZM010000007">
    <property type="protein sequence ID" value="KAK1374082.1"/>
    <property type="molecule type" value="Genomic_DNA"/>
</dbReference>
<sequence>MLIAASFRDAHEGSTDVDNWMEKRKFVCYHIHPAGRVYEPHPKPIEIGFGGSIGKKIFLDQDFATVTLNHHAADITYHPPFVLTPNQGFLPLEASVIEVEVWKSADFYRTFILAETATGESSSMTYIPHGKYLIIVVDLSPVSTYVYCITIALQQKYSRCLPPISSKKVTSIAFWKMLDTDKWNSNHMILGAMENV</sequence>
<reference evidence="1" key="2">
    <citation type="submission" date="2023-05" db="EMBL/GenBank/DDBJ databases">
        <authorList>
            <person name="Schelkunov M.I."/>
        </authorList>
    </citation>
    <scope>NUCLEOTIDE SEQUENCE</scope>
    <source>
        <strain evidence="1">Hsosn_3</strain>
        <tissue evidence="1">Leaf</tissue>
    </source>
</reference>
<comment type="caution">
    <text evidence="1">The sequence shown here is derived from an EMBL/GenBank/DDBJ whole genome shotgun (WGS) entry which is preliminary data.</text>
</comment>
<evidence type="ECO:0000313" key="1">
    <source>
        <dbReference type="EMBL" id="KAK1374082.1"/>
    </source>
</evidence>
<proteinExistence type="predicted"/>
<gene>
    <name evidence="1" type="ORF">POM88_030275</name>
</gene>
<dbReference type="AlphaFoldDB" id="A0AAD8HX28"/>
<dbReference type="Proteomes" id="UP001237642">
    <property type="component" value="Unassembled WGS sequence"/>
</dbReference>